<dbReference type="Proteomes" id="UP000239724">
    <property type="component" value="Unassembled WGS sequence"/>
</dbReference>
<dbReference type="InterPro" id="IPR036770">
    <property type="entry name" value="Ankyrin_rpt-contain_sf"/>
</dbReference>
<feature type="region of interest" description="Disordered" evidence="1">
    <location>
        <begin position="194"/>
        <end position="218"/>
    </location>
</feature>
<evidence type="ECO:0000256" key="1">
    <source>
        <dbReference type="SAM" id="MobiDB-lite"/>
    </source>
</evidence>
<proteinExistence type="predicted"/>
<protein>
    <submittedName>
        <fullName evidence="3">Uncharacterized protein</fullName>
    </submittedName>
</protein>
<accession>A0A2S6NKC0</accession>
<dbReference type="SUPFAM" id="SSF48403">
    <property type="entry name" value="Ankyrin repeat"/>
    <property type="match status" value="1"/>
</dbReference>
<evidence type="ECO:0000256" key="2">
    <source>
        <dbReference type="SAM" id="SignalP"/>
    </source>
</evidence>
<dbReference type="EMBL" id="NHRY01000073">
    <property type="protein sequence ID" value="PPQ35439.1"/>
    <property type="molecule type" value="Genomic_DNA"/>
</dbReference>
<feature type="chain" id="PRO_5018231291" evidence="2">
    <location>
        <begin position="28"/>
        <end position="218"/>
    </location>
</feature>
<organism evidence="3 4">
    <name type="scientific">Rhodopila globiformis</name>
    <name type="common">Rhodopseudomonas globiformis</name>
    <dbReference type="NCBI Taxonomy" id="1071"/>
    <lineage>
        <taxon>Bacteria</taxon>
        <taxon>Pseudomonadati</taxon>
        <taxon>Pseudomonadota</taxon>
        <taxon>Alphaproteobacteria</taxon>
        <taxon>Acetobacterales</taxon>
        <taxon>Acetobacteraceae</taxon>
        <taxon>Rhodopila</taxon>
    </lineage>
</organism>
<keyword evidence="2" id="KW-0732">Signal</keyword>
<keyword evidence="4" id="KW-1185">Reference proteome</keyword>
<feature type="region of interest" description="Disordered" evidence="1">
    <location>
        <begin position="33"/>
        <end position="73"/>
    </location>
</feature>
<name>A0A2S6NKC0_RHOGL</name>
<feature type="signal peptide" evidence="2">
    <location>
        <begin position="1"/>
        <end position="27"/>
    </location>
</feature>
<evidence type="ECO:0000313" key="4">
    <source>
        <dbReference type="Proteomes" id="UP000239724"/>
    </source>
</evidence>
<sequence length="218" mass="22320">MDHGMNKTAGRRLAALALGATLSVTMASEGWAQMLPGMPPMPGTGGLGQQRGPKAEPDNKSAEAPADVLPGARARVPAAPKTKAFNDMQPTDALFDAINRGDIASARDALSRGADLNGVNVLGMTPMELSVDLGRNDITFLLLSLRGEDSGRGSRAMAHADAAAAKTAQAKPGKAGRGRPQRDVVAKTVATPKLFAEDGGTPQPSAGFLGFGSHPSSN</sequence>
<comment type="caution">
    <text evidence="3">The sequence shown here is derived from an EMBL/GenBank/DDBJ whole genome shotgun (WGS) entry which is preliminary data.</text>
</comment>
<dbReference type="Gene3D" id="1.25.40.20">
    <property type="entry name" value="Ankyrin repeat-containing domain"/>
    <property type="match status" value="1"/>
</dbReference>
<reference evidence="3 4" key="1">
    <citation type="journal article" date="2018" name="Arch. Microbiol.">
        <title>New insights into the metabolic potential of the phototrophic purple bacterium Rhodopila globiformis DSM 161(T) from its draft genome sequence and evidence for a vanadium-dependent nitrogenase.</title>
        <authorList>
            <person name="Imhoff J.F."/>
            <person name="Rahn T."/>
            <person name="Kunzel S."/>
            <person name="Neulinger S.C."/>
        </authorList>
    </citation>
    <scope>NUCLEOTIDE SEQUENCE [LARGE SCALE GENOMIC DNA]</scope>
    <source>
        <strain evidence="3 4">DSM 161</strain>
    </source>
</reference>
<evidence type="ECO:0000313" key="3">
    <source>
        <dbReference type="EMBL" id="PPQ35439.1"/>
    </source>
</evidence>
<dbReference type="AlphaFoldDB" id="A0A2S6NKC0"/>
<gene>
    <name evidence="3" type="ORF">CCS01_07575</name>
</gene>